<dbReference type="Pfam" id="PF01042">
    <property type="entry name" value="Ribonuc_L-PSP"/>
    <property type="match status" value="1"/>
</dbReference>
<dbReference type="InterPro" id="IPR035709">
    <property type="entry name" value="YoaB-like"/>
</dbReference>
<dbReference type="Gene3D" id="3.30.1330.40">
    <property type="entry name" value="RutC-like"/>
    <property type="match status" value="1"/>
</dbReference>
<dbReference type="SUPFAM" id="SSF55298">
    <property type="entry name" value="YjgF-like"/>
    <property type="match status" value="1"/>
</dbReference>
<dbReference type="CDD" id="cd06150">
    <property type="entry name" value="YjgF_YER057c_UK114_like_2"/>
    <property type="match status" value="1"/>
</dbReference>
<name>A0A1I4FTV8_9HYPH</name>
<evidence type="ECO:0000313" key="1">
    <source>
        <dbReference type="EMBL" id="SFL21255.1"/>
    </source>
</evidence>
<reference evidence="1 2" key="1">
    <citation type="submission" date="2016-10" db="EMBL/GenBank/DDBJ databases">
        <authorList>
            <person name="Varghese N."/>
            <person name="Submissions S."/>
        </authorList>
    </citation>
    <scope>NUCLEOTIDE SEQUENCE [LARGE SCALE GENOMIC DNA]</scope>
    <source>
        <strain evidence="1 2">DSM 16392</strain>
    </source>
</reference>
<sequence>MSSELKKLGGSKRFSAIAIHNDVVHLAGQVSQLVEGDITEQSKDVFAKVDSLLAEAGTTRENVFSVQIWLADMREYDEMNNVWDAWVADLNAAPTRVCVEARMAKPHYKIEVLVLAAL</sequence>
<comment type="caution">
    <text evidence="1">The sequence shown here is derived from an EMBL/GenBank/DDBJ whole genome shotgun (WGS) entry which is preliminary data.</text>
</comment>
<protein>
    <submittedName>
        <fullName evidence="1">Enamine deaminase RidA, house cleaning of reactive enamine intermediates, YjgF/YER057c/UK114 family</fullName>
    </submittedName>
</protein>
<dbReference type="EMBL" id="FOSK01000022">
    <property type="protein sequence ID" value="SFL21255.1"/>
    <property type="molecule type" value="Genomic_DNA"/>
</dbReference>
<dbReference type="InterPro" id="IPR006175">
    <property type="entry name" value="YjgF/YER057c/UK114"/>
</dbReference>
<dbReference type="RefSeq" id="WP_093524172.1">
    <property type="nucleotide sequence ID" value="NZ_FOSK01000022.1"/>
</dbReference>
<proteinExistence type="predicted"/>
<gene>
    <name evidence="1" type="ORF">SAMN04488518_12239</name>
</gene>
<accession>A0A1I4FTV8</accession>
<keyword evidence="2" id="KW-1185">Reference proteome</keyword>
<evidence type="ECO:0000313" key="2">
    <source>
        <dbReference type="Proteomes" id="UP000199598"/>
    </source>
</evidence>
<dbReference type="PANTHER" id="PTHR47328">
    <property type="match status" value="1"/>
</dbReference>
<dbReference type="PANTHER" id="PTHR47328:SF1">
    <property type="entry name" value="RUTC FAMILY PROTEIN YOAB"/>
    <property type="match status" value="1"/>
</dbReference>
<organism evidence="1 2">
    <name type="scientific">Pseudovibrio ascidiaceicola</name>
    <dbReference type="NCBI Taxonomy" id="285279"/>
    <lineage>
        <taxon>Bacteria</taxon>
        <taxon>Pseudomonadati</taxon>
        <taxon>Pseudomonadota</taxon>
        <taxon>Alphaproteobacteria</taxon>
        <taxon>Hyphomicrobiales</taxon>
        <taxon>Stappiaceae</taxon>
        <taxon>Pseudovibrio</taxon>
    </lineage>
</organism>
<dbReference type="Proteomes" id="UP000199598">
    <property type="component" value="Unassembled WGS sequence"/>
</dbReference>
<dbReference type="InterPro" id="IPR035959">
    <property type="entry name" value="RutC-like_sf"/>
</dbReference>